<reference evidence="3 4" key="1">
    <citation type="submission" date="2014-04" db="EMBL/GenBank/DDBJ databases">
        <authorList>
            <consortium name="DOE Joint Genome Institute"/>
            <person name="Kuo A."/>
            <person name="Kohler A."/>
            <person name="Costa M.D."/>
            <person name="Nagy L.G."/>
            <person name="Floudas D."/>
            <person name="Copeland A."/>
            <person name="Barry K.W."/>
            <person name="Cichocki N."/>
            <person name="Veneault-Fourrey C."/>
            <person name="LaButti K."/>
            <person name="Lindquist E.A."/>
            <person name="Lipzen A."/>
            <person name="Lundell T."/>
            <person name="Morin E."/>
            <person name="Murat C."/>
            <person name="Sun H."/>
            <person name="Tunlid A."/>
            <person name="Henrissat B."/>
            <person name="Grigoriev I.V."/>
            <person name="Hibbett D.S."/>
            <person name="Martin F."/>
            <person name="Nordberg H.P."/>
            <person name="Cantor M.N."/>
            <person name="Hua S.X."/>
        </authorList>
    </citation>
    <scope>NUCLEOTIDE SEQUENCE [LARGE SCALE GENOMIC DNA]</scope>
    <source>
        <strain evidence="3 4">441</strain>
    </source>
</reference>
<evidence type="ECO:0000256" key="1">
    <source>
        <dbReference type="SAM" id="MobiDB-lite"/>
    </source>
</evidence>
<name>A0A0C9ZST9_9AGAM</name>
<feature type="region of interest" description="Disordered" evidence="1">
    <location>
        <begin position="1010"/>
        <end position="1085"/>
    </location>
</feature>
<dbReference type="HOGENOM" id="CLU_285465_0_0_1"/>
<evidence type="ECO:0000313" key="4">
    <source>
        <dbReference type="Proteomes" id="UP000054018"/>
    </source>
</evidence>
<dbReference type="Pfam" id="PF18759">
    <property type="entry name" value="Plavaka"/>
    <property type="match status" value="2"/>
</dbReference>
<dbReference type="InterPro" id="IPR041078">
    <property type="entry name" value="Plavaka"/>
</dbReference>
<reference evidence="4" key="2">
    <citation type="submission" date="2015-01" db="EMBL/GenBank/DDBJ databases">
        <title>Evolutionary Origins and Diversification of the Mycorrhizal Mutualists.</title>
        <authorList>
            <consortium name="DOE Joint Genome Institute"/>
            <consortium name="Mycorrhizal Genomics Consortium"/>
            <person name="Kohler A."/>
            <person name="Kuo A."/>
            <person name="Nagy L.G."/>
            <person name="Floudas D."/>
            <person name="Copeland A."/>
            <person name="Barry K.W."/>
            <person name="Cichocki N."/>
            <person name="Veneault-Fourrey C."/>
            <person name="LaButti K."/>
            <person name="Lindquist E.A."/>
            <person name="Lipzen A."/>
            <person name="Lundell T."/>
            <person name="Morin E."/>
            <person name="Murat C."/>
            <person name="Riley R."/>
            <person name="Ohm R."/>
            <person name="Sun H."/>
            <person name="Tunlid A."/>
            <person name="Henrissat B."/>
            <person name="Grigoriev I.V."/>
            <person name="Hibbett D.S."/>
            <person name="Martin F."/>
        </authorList>
    </citation>
    <scope>NUCLEOTIDE SEQUENCE [LARGE SCALE GENOMIC DNA]</scope>
    <source>
        <strain evidence="4">441</strain>
    </source>
</reference>
<gene>
    <name evidence="3" type="ORF">PISMIDRAFT_9681</name>
</gene>
<organism evidence="3 4">
    <name type="scientific">Pisolithus microcarpus 441</name>
    <dbReference type="NCBI Taxonomy" id="765257"/>
    <lineage>
        <taxon>Eukaryota</taxon>
        <taxon>Fungi</taxon>
        <taxon>Dikarya</taxon>
        <taxon>Basidiomycota</taxon>
        <taxon>Agaricomycotina</taxon>
        <taxon>Agaricomycetes</taxon>
        <taxon>Agaricomycetidae</taxon>
        <taxon>Boletales</taxon>
        <taxon>Sclerodermatineae</taxon>
        <taxon>Pisolithaceae</taxon>
        <taxon>Pisolithus</taxon>
    </lineage>
</organism>
<evidence type="ECO:0000313" key="3">
    <source>
        <dbReference type="EMBL" id="KIK25327.1"/>
    </source>
</evidence>
<feature type="compositionally biased region" description="Low complexity" evidence="1">
    <location>
        <begin position="1059"/>
        <end position="1073"/>
    </location>
</feature>
<dbReference type="OrthoDB" id="3239511at2759"/>
<accession>A0A0C9ZST9</accession>
<dbReference type="STRING" id="765257.A0A0C9ZST9"/>
<dbReference type="PROSITE" id="PS00028">
    <property type="entry name" value="ZINC_FINGER_C2H2_1"/>
    <property type="match status" value="1"/>
</dbReference>
<sequence>MPTHHCNYCLKPIATAPGVKRHITQSAHCQDQWKNELKQVRSIDDNDEPSGPPAEDWYYELDGRDDMHDLQEGSLVQRHRMSTNANAEVDPHDLQEMASKHACVSNDINKPPDHSSTGHFTRQFKGVTTKILGLQKTMFESLKEAEAVDNESMWAPFCDEEEWELAGFLMKNIGQNKMDEFLKLSMVQFVKVARKLSTVSLTSGSHGLSEVGGSVVGSGTSPGADVHHDDTGETWPMHANLDLTTMNVANNLEANVIDRVAAHNIDDIHIEYHPNAAIPPQEIPFAKFARGHRLRAYKPDMSTDPWYLFWSHLDFEFAELALKVALNKEQVNSLLHLMKSIRSAGEVFTVNEYNNLQSTWQATSHHMTAFTKEVVCINSMDGEPQEFTMYYRSLWDWACGLLKHPSIGPHFIFDAQHLSKFDGSSFIHFIDEPWMANEFWNIQVLPFILYADKAKLSSFGQQKGYPVVARLANLPVSIWNGEGIGGGCVVGKGDKGALWQNVMIEKESQVGCWVNCWDGIPRCFFPIVLILSADYEEQAVMALICGIKSNFPCPICLIPHDHISDFPAQCKLWTSKNVLKVLEDVCSQDTQEKKEQILIQQGLHDIDSAFMVVANTDVYHALSWDWLHANFSGKFGDHLWAELLRILDKARCQTMAMVEKNFSMMPCWHMLNHFDKALLISYTDGQKFEDLSKNMEKEGYLLLHCLRAYIEFDLYTVLELHMTHMIAAGQEALSTFNALVQKNWNFLKNHMHMHAFDDIKAKGVTRNFNTKPNKKMHGPLKEKYKKHTNFKNVAQQILDVDHLEVVLELIHCRISNYNVYLSNMEADMRSSEALGAIEQRSTTDKAFMQFREKLNELLNRHCEIMGKPLPGGKRIQFQADNEILKMALWGKVSLAEGFVWCGGLKMNGHKWQVSAVTPGAIAWAATICMFMLSPDSEFPSNGIGQLSKINYYKVFCGYNEVNSFIFSKSGVTSAKSGSTSPMEDLAAEIDAAMAAMDAAALASEDNVDDFIDETGPAAASSSGGTQLAPAVVEEHDSSGSEATAAPMLSNEVAAVVDPTSKTNSRKTSTISKSTRGRKSTKSKRH</sequence>
<feature type="compositionally biased region" description="Basic residues" evidence="1">
    <location>
        <begin position="1074"/>
        <end position="1085"/>
    </location>
</feature>
<evidence type="ECO:0000259" key="2">
    <source>
        <dbReference type="PROSITE" id="PS00028"/>
    </source>
</evidence>
<dbReference type="EMBL" id="KN833709">
    <property type="protein sequence ID" value="KIK25327.1"/>
    <property type="molecule type" value="Genomic_DNA"/>
</dbReference>
<keyword evidence="4" id="KW-1185">Reference proteome</keyword>
<protein>
    <submittedName>
        <fullName evidence="3">Unplaced genomic scaffold scaffold_25, whole genome shotgun sequence</fullName>
    </submittedName>
</protein>
<dbReference type="Proteomes" id="UP000054018">
    <property type="component" value="Unassembled WGS sequence"/>
</dbReference>
<dbReference type="InterPro" id="IPR013087">
    <property type="entry name" value="Znf_C2H2_type"/>
</dbReference>
<dbReference type="AlphaFoldDB" id="A0A0C9ZST9"/>
<proteinExistence type="predicted"/>
<feature type="domain" description="C2H2-type" evidence="2">
    <location>
        <begin position="6"/>
        <end position="28"/>
    </location>
</feature>